<keyword evidence="11" id="KW-0479">Metal-binding</keyword>
<dbReference type="InterPro" id="IPR036631">
    <property type="entry name" value="MGMT_N_sf"/>
</dbReference>
<dbReference type="Gene3D" id="1.10.10.10">
    <property type="entry name" value="Winged helix-like DNA-binding domain superfamily/Winged helix DNA-binding domain"/>
    <property type="match status" value="1"/>
</dbReference>
<dbReference type="GO" id="GO:0003908">
    <property type="term" value="F:methylated-DNA-[protein]-cysteine S-methyltransferase activity"/>
    <property type="evidence" value="ECO:0007669"/>
    <property type="project" value="UniProtKB-EC"/>
</dbReference>
<feature type="binding site" evidence="11">
    <location>
        <position position="68"/>
    </location>
    <ligand>
        <name>Zn(2+)</name>
        <dbReference type="ChEBI" id="CHEBI:29105"/>
    </ligand>
</feature>
<feature type="active site" description="Nucleophile; methyl group acceptor from methylphosphotriester" evidence="10">
    <location>
        <position position="37"/>
    </location>
</feature>
<dbReference type="CDD" id="cd06445">
    <property type="entry name" value="ATase"/>
    <property type="match status" value="1"/>
</dbReference>
<keyword evidence="4 13" id="KW-0489">Methyltransferase</keyword>
<feature type="active site" description="Nucleophile; methyl group acceptor from either O6-methylguanine or O4-methylthymine" evidence="10">
    <location>
        <position position="318"/>
    </location>
</feature>
<dbReference type="InterPro" id="IPR036217">
    <property type="entry name" value="MethylDNA_cys_MeTrfase_DNAb"/>
</dbReference>
<dbReference type="InterPro" id="IPR018060">
    <property type="entry name" value="HTH_AraC"/>
</dbReference>
<evidence type="ECO:0000256" key="10">
    <source>
        <dbReference type="PIRSR" id="PIRSR000409-1"/>
    </source>
</evidence>
<keyword evidence="11" id="KW-0862">Zinc</keyword>
<dbReference type="Proteomes" id="UP000295632">
    <property type="component" value="Unassembled WGS sequence"/>
</dbReference>
<feature type="binding site" evidence="11">
    <location>
        <position position="41"/>
    </location>
    <ligand>
        <name>Zn(2+)</name>
        <dbReference type="ChEBI" id="CHEBI:29105"/>
    </ligand>
</feature>
<comment type="catalytic activity">
    <reaction evidence="1">
        <text>a 4-O-methyl-thymidine in DNA + L-cysteinyl-[protein] = a thymidine in DNA + S-methyl-L-cysteinyl-[protein]</text>
        <dbReference type="Rhea" id="RHEA:53428"/>
        <dbReference type="Rhea" id="RHEA-COMP:10131"/>
        <dbReference type="Rhea" id="RHEA-COMP:10132"/>
        <dbReference type="Rhea" id="RHEA-COMP:13555"/>
        <dbReference type="Rhea" id="RHEA-COMP:13556"/>
        <dbReference type="ChEBI" id="CHEBI:29950"/>
        <dbReference type="ChEBI" id="CHEBI:82612"/>
        <dbReference type="ChEBI" id="CHEBI:137386"/>
        <dbReference type="ChEBI" id="CHEBI:137387"/>
        <dbReference type="EC" id="2.1.1.63"/>
    </reaction>
</comment>
<accession>A0A4R6U722</accession>
<dbReference type="PANTHER" id="PTHR10815">
    <property type="entry name" value="METHYLATED-DNA--PROTEIN-CYSTEINE METHYLTRANSFERASE"/>
    <property type="match status" value="1"/>
</dbReference>
<dbReference type="FunFam" id="1.10.10.10:FF:000214">
    <property type="entry name" value="Methylated-DNA--protein-cysteine methyltransferase"/>
    <property type="match status" value="1"/>
</dbReference>
<dbReference type="InterPro" id="IPR004026">
    <property type="entry name" value="Ada_DNA_repair_Zn-bd"/>
</dbReference>
<dbReference type="Gene3D" id="3.30.160.70">
    <property type="entry name" value="Methylated DNA-protein cysteine methyltransferase domain"/>
    <property type="match status" value="1"/>
</dbReference>
<dbReference type="EMBL" id="SNYJ01000005">
    <property type="protein sequence ID" value="TDQ40683.1"/>
    <property type="molecule type" value="Genomic_DNA"/>
</dbReference>
<dbReference type="InterPro" id="IPR016221">
    <property type="entry name" value="Bifunct_regulatory_prot_Ada"/>
</dbReference>
<evidence type="ECO:0000256" key="1">
    <source>
        <dbReference type="ARBA" id="ARBA00001286"/>
    </source>
</evidence>
<keyword evidence="14" id="KW-1185">Reference proteome</keyword>
<keyword evidence="7" id="KW-0010">Activator</keyword>
<dbReference type="GO" id="GO:0043565">
    <property type="term" value="F:sequence-specific DNA binding"/>
    <property type="evidence" value="ECO:0007669"/>
    <property type="project" value="InterPro"/>
</dbReference>
<dbReference type="Pfam" id="PF12833">
    <property type="entry name" value="HTH_18"/>
    <property type="match status" value="1"/>
</dbReference>
<evidence type="ECO:0000256" key="7">
    <source>
        <dbReference type="ARBA" id="ARBA00023159"/>
    </source>
</evidence>
<dbReference type="GO" id="GO:0003700">
    <property type="term" value="F:DNA-binding transcription factor activity"/>
    <property type="evidence" value="ECO:0007669"/>
    <property type="project" value="InterPro"/>
</dbReference>
<dbReference type="InterPro" id="IPR036388">
    <property type="entry name" value="WH-like_DNA-bd_sf"/>
</dbReference>
<keyword evidence="8" id="KW-0234">DNA repair</keyword>
<dbReference type="EC" id="2.1.1.63" evidence="3"/>
<dbReference type="PIRSF" id="PIRSF000409">
    <property type="entry name" value="Ada"/>
    <property type="match status" value="1"/>
</dbReference>
<evidence type="ECO:0000256" key="11">
    <source>
        <dbReference type="PIRSR" id="PIRSR000409-3"/>
    </source>
</evidence>
<evidence type="ECO:0000256" key="2">
    <source>
        <dbReference type="ARBA" id="ARBA00008711"/>
    </source>
</evidence>
<dbReference type="SUPFAM" id="SSF46767">
    <property type="entry name" value="Methylated DNA-protein cysteine methyltransferase, C-terminal domain"/>
    <property type="match status" value="1"/>
</dbReference>
<feature type="domain" description="HTH araC/xylS-type" evidence="12">
    <location>
        <begin position="85"/>
        <end position="181"/>
    </location>
</feature>
<evidence type="ECO:0000256" key="8">
    <source>
        <dbReference type="ARBA" id="ARBA00023204"/>
    </source>
</evidence>
<evidence type="ECO:0000313" key="14">
    <source>
        <dbReference type="Proteomes" id="UP000295632"/>
    </source>
</evidence>
<dbReference type="SMART" id="SM00342">
    <property type="entry name" value="HTH_ARAC"/>
    <property type="match status" value="1"/>
</dbReference>
<evidence type="ECO:0000313" key="13">
    <source>
        <dbReference type="EMBL" id="TDQ40683.1"/>
    </source>
</evidence>
<feature type="binding site" evidence="11">
    <location>
        <position position="71"/>
    </location>
    <ligand>
        <name>Zn(2+)</name>
        <dbReference type="ChEBI" id="CHEBI:29105"/>
    </ligand>
</feature>
<dbReference type="GO" id="GO:0032259">
    <property type="term" value="P:methylation"/>
    <property type="evidence" value="ECO:0007669"/>
    <property type="project" value="UniProtKB-KW"/>
</dbReference>
<dbReference type="OrthoDB" id="9802228at2"/>
<dbReference type="SUPFAM" id="SSF57884">
    <property type="entry name" value="Ada DNA repair protein, N-terminal domain (N-Ada 10)"/>
    <property type="match status" value="1"/>
</dbReference>
<dbReference type="AlphaFoldDB" id="A0A4R6U722"/>
<keyword evidence="5 13" id="KW-0808">Transferase</keyword>
<dbReference type="PROSITE" id="PS01124">
    <property type="entry name" value="HTH_ARAC_FAMILY_2"/>
    <property type="match status" value="1"/>
</dbReference>
<comment type="cofactor">
    <cofactor evidence="11">
        <name>Zn(2+)</name>
        <dbReference type="ChEBI" id="CHEBI:29105"/>
    </cofactor>
    <text evidence="11">Binds 1 zinc ion per subunit.</text>
</comment>
<evidence type="ECO:0000256" key="5">
    <source>
        <dbReference type="ARBA" id="ARBA00022679"/>
    </source>
</evidence>
<evidence type="ECO:0000259" key="12">
    <source>
        <dbReference type="PROSITE" id="PS01124"/>
    </source>
</evidence>
<dbReference type="Pfam" id="PF01035">
    <property type="entry name" value="DNA_binding_1"/>
    <property type="match status" value="1"/>
</dbReference>
<feature type="binding site" evidence="11">
    <location>
        <position position="37"/>
    </location>
    <ligand>
        <name>Zn(2+)</name>
        <dbReference type="ChEBI" id="CHEBI:29105"/>
    </ligand>
</feature>
<dbReference type="InterPro" id="IPR014048">
    <property type="entry name" value="MethylDNA_cys_MeTrfase_DNA-bd"/>
</dbReference>
<evidence type="ECO:0000256" key="3">
    <source>
        <dbReference type="ARBA" id="ARBA00011918"/>
    </source>
</evidence>
<dbReference type="PROSITE" id="PS00374">
    <property type="entry name" value="MGMT"/>
    <property type="match status" value="1"/>
</dbReference>
<name>A0A4R6U722_9BACI</name>
<comment type="caution">
    <text evidence="13">The sequence shown here is derived from an EMBL/GenBank/DDBJ whole genome shotgun (WGS) entry which is preliminary data.</text>
</comment>
<sequence length="353" mass="39646">MITDPSKIDLYYTMLIEKNRAYEGVFYVGVKSTGIFCRPTCPAKKPKKENCEFFAQAKEALLASFRPCKRCRPLSAPSSLSPEVKTLVDAIEKNPEKKWTDKDLDALSFSANTTRRQFKKQFGMTFIEYARSRRMGMAFKHIRSGEAIIDAQLESGYDSSNGFRDAFAKIMGAVPTKSTGVKLLYSAWIDTRLGAMLAIADDEALLLLEFVDRRGLEKEIERLRNKLQAAIVPERTAIILQIEEELHAYFRGDKLSFSTPIRLLGTPFQQRVWRELQQIPVGTTLSYKGLAAKLEHPTAIRAAARANGANQLAIVVPCHRVIQTDGGLGGYAGGLPRKDWLLQHEKEAKLKRT</sequence>
<dbReference type="Gene3D" id="3.40.10.10">
    <property type="entry name" value="DNA Methylphosphotriester Repair Domain"/>
    <property type="match status" value="1"/>
</dbReference>
<evidence type="ECO:0000256" key="6">
    <source>
        <dbReference type="ARBA" id="ARBA00022763"/>
    </source>
</evidence>
<organism evidence="13 14">
    <name type="scientific">Aureibacillus halotolerans</name>
    <dbReference type="NCBI Taxonomy" id="1508390"/>
    <lineage>
        <taxon>Bacteria</taxon>
        <taxon>Bacillati</taxon>
        <taxon>Bacillota</taxon>
        <taxon>Bacilli</taxon>
        <taxon>Bacillales</taxon>
        <taxon>Bacillaceae</taxon>
        <taxon>Aureibacillus</taxon>
    </lineage>
</organism>
<comment type="catalytic activity">
    <reaction evidence="9">
        <text>a 6-O-methyl-2'-deoxyguanosine in DNA + L-cysteinyl-[protein] = S-methyl-L-cysteinyl-[protein] + a 2'-deoxyguanosine in DNA</text>
        <dbReference type="Rhea" id="RHEA:24000"/>
        <dbReference type="Rhea" id="RHEA-COMP:10131"/>
        <dbReference type="Rhea" id="RHEA-COMP:10132"/>
        <dbReference type="Rhea" id="RHEA-COMP:11367"/>
        <dbReference type="Rhea" id="RHEA-COMP:11368"/>
        <dbReference type="ChEBI" id="CHEBI:29950"/>
        <dbReference type="ChEBI" id="CHEBI:82612"/>
        <dbReference type="ChEBI" id="CHEBI:85445"/>
        <dbReference type="ChEBI" id="CHEBI:85448"/>
        <dbReference type="EC" id="2.1.1.63"/>
    </reaction>
</comment>
<dbReference type="Gene3D" id="1.10.10.60">
    <property type="entry name" value="Homeodomain-like"/>
    <property type="match status" value="1"/>
</dbReference>
<dbReference type="Pfam" id="PF02805">
    <property type="entry name" value="Ada_Zn_binding"/>
    <property type="match status" value="1"/>
</dbReference>
<dbReference type="GO" id="GO:0006281">
    <property type="term" value="P:DNA repair"/>
    <property type="evidence" value="ECO:0007669"/>
    <property type="project" value="UniProtKB-KW"/>
</dbReference>
<dbReference type="InterPro" id="IPR001497">
    <property type="entry name" value="MethylDNA_cys_MeTrfase_AS"/>
</dbReference>
<dbReference type="InterPro" id="IPR035451">
    <property type="entry name" value="Ada-like_dom_sf"/>
</dbReference>
<reference evidence="13 14" key="1">
    <citation type="submission" date="2019-03" db="EMBL/GenBank/DDBJ databases">
        <title>Genomic Encyclopedia of Type Strains, Phase IV (KMG-IV): sequencing the most valuable type-strain genomes for metagenomic binning, comparative biology and taxonomic classification.</title>
        <authorList>
            <person name="Goeker M."/>
        </authorList>
    </citation>
    <scope>NUCLEOTIDE SEQUENCE [LARGE SCALE GENOMIC DNA]</scope>
    <source>
        <strain evidence="13 14">DSM 28697</strain>
    </source>
</reference>
<keyword evidence="6" id="KW-0227">DNA damage</keyword>
<comment type="similarity">
    <text evidence="2">Belongs to the MGMT family.</text>
</comment>
<dbReference type="NCBIfam" id="TIGR00589">
    <property type="entry name" value="ogt"/>
    <property type="match status" value="1"/>
</dbReference>
<dbReference type="SUPFAM" id="SSF53155">
    <property type="entry name" value="Methylated DNA-protein cysteine methyltransferase domain"/>
    <property type="match status" value="1"/>
</dbReference>
<evidence type="ECO:0000256" key="4">
    <source>
        <dbReference type="ARBA" id="ARBA00022603"/>
    </source>
</evidence>
<dbReference type="PANTHER" id="PTHR10815:SF5">
    <property type="entry name" value="METHYLATED-DNA--PROTEIN-CYSTEINE METHYLTRANSFERASE"/>
    <property type="match status" value="1"/>
</dbReference>
<evidence type="ECO:0000256" key="9">
    <source>
        <dbReference type="ARBA" id="ARBA00049348"/>
    </source>
</evidence>
<gene>
    <name evidence="13" type="ORF">EV213_10524</name>
</gene>
<proteinExistence type="inferred from homology"/>
<protein>
    <recommendedName>
        <fullName evidence="3">methylated-DNA--[protein]-cysteine S-methyltransferase</fullName>
        <ecNumber evidence="3">2.1.1.63</ecNumber>
    </recommendedName>
</protein>
<dbReference type="GO" id="GO:0008270">
    <property type="term" value="F:zinc ion binding"/>
    <property type="evidence" value="ECO:0007669"/>
    <property type="project" value="InterPro"/>
</dbReference>